<feature type="transmembrane region" description="Helical" evidence="7">
    <location>
        <begin position="201"/>
        <end position="226"/>
    </location>
</feature>
<comment type="similarity">
    <text evidence="2">Belongs to the major facilitator superfamily.</text>
</comment>
<dbReference type="GO" id="GO:0016020">
    <property type="term" value="C:membrane"/>
    <property type="evidence" value="ECO:0007669"/>
    <property type="project" value="TreeGrafter"/>
</dbReference>
<dbReference type="Gene3D" id="1.20.1250.20">
    <property type="entry name" value="MFS general substrate transporter like domains"/>
    <property type="match status" value="1"/>
</dbReference>
<feature type="transmembrane region" description="Helical" evidence="7">
    <location>
        <begin position="12"/>
        <end position="34"/>
    </location>
</feature>
<dbReference type="SUPFAM" id="SSF103473">
    <property type="entry name" value="MFS general substrate transporter"/>
    <property type="match status" value="1"/>
</dbReference>
<feature type="transmembrane region" description="Helical" evidence="7">
    <location>
        <begin position="327"/>
        <end position="347"/>
    </location>
</feature>
<sequence length="385" mass="41520">MPKTFRRTKHFWFLTGQTAVVNFFISGFGSAQSLLRSDQGTSLKVAGLHGTAMGLASISSGLLNSRIVHALGRKKTVWLGLGIFSVGLTCLALAPIVQLTILAAYVTGFGVSMTINNTTASTSEDFAEHRQVALNQSNAIGISVGGLGILTVGFVASVFPDHWRLSMLICLLLIPYLYFFVRDKEGEHHTPPEHGRQSGKVSAGFLASVFAFFLSIACEFGISFWSAALLSDRVGSSAALSTLAVVTFVCGIAISRWFIAPIFHKVHIDDQLRFAFAFQCTSFMVFWLSHNMLLSLISLFCVGMGVAIQFPMFAVRIIAFSENRPDLAIGYNSLAAGSAIALSPFMLGVLGDSFGISRAYLMIPILMLIAITLISVFPSKHLGAK</sequence>
<keyword evidence="6 7" id="KW-0472">Membrane</keyword>
<dbReference type="PANTHER" id="PTHR23514">
    <property type="entry name" value="BYPASS OF STOP CODON PROTEIN 6"/>
    <property type="match status" value="1"/>
</dbReference>
<evidence type="ECO:0000256" key="6">
    <source>
        <dbReference type="ARBA" id="ARBA00023136"/>
    </source>
</evidence>
<feature type="transmembrane region" description="Helical" evidence="7">
    <location>
        <begin position="271"/>
        <end position="288"/>
    </location>
</feature>
<proteinExistence type="inferred from homology"/>
<dbReference type="EMBL" id="CAFBLW010000014">
    <property type="protein sequence ID" value="CAB4870964.1"/>
    <property type="molecule type" value="Genomic_DNA"/>
</dbReference>
<keyword evidence="4 7" id="KW-0812">Transmembrane</keyword>
<dbReference type="InterPro" id="IPR051788">
    <property type="entry name" value="MFS_Transporter"/>
</dbReference>
<keyword evidence="5 7" id="KW-1133">Transmembrane helix</keyword>
<dbReference type="InterPro" id="IPR036259">
    <property type="entry name" value="MFS_trans_sf"/>
</dbReference>
<comment type="subcellular location">
    <subcellularLocation>
        <location evidence="1">Endomembrane system</location>
        <topology evidence="1">Multi-pass membrane protein</topology>
    </subcellularLocation>
</comment>
<name>A0A6J7DQK5_9ZZZZ</name>
<evidence type="ECO:0000256" key="4">
    <source>
        <dbReference type="ARBA" id="ARBA00022692"/>
    </source>
</evidence>
<dbReference type="GO" id="GO:0022857">
    <property type="term" value="F:transmembrane transporter activity"/>
    <property type="evidence" value="ECO:0007669"/>
    <property type="project" value="InterPro"/>
</dbReference>
<feature type="transmembrane region" description="Helical" evidence="7">
    <location>
        <begin position="46"/>
        <end position="64"/>
    </location>
</feature>
<dbReference type="InterPro" id="IPR011701">
    <property type="entry name" value="MFS"/>
</dbReference>
<reference evidence="8" key="1">
    <citation type="submission" date="2020-05" db="EMBL/GenBank/DDBJ databases">
        <authorList>
            <person name="Chiriac C."/>
            <person name="Salcher M."/>
            <person name="Ghai R."/>
            <person name="Kavagutti S V."/>
        </authorList>
    </citation>
    <scope>NUCLEOTIDE SEQUENCE</scope>
</reference>
<evidence type="ECO:0000313" key="8">
    <source>
        <dbReference type="EMBL" id="CAB4870964.1"/>
    </source>
</evidence>
<dbReference type="AlphaFoldDB" id="A0A6J7DQK5"/>
<evidence type="ECO:0000256" key="7">
    <source>
        <dbReference type="SAM" id="Phobius"/>
    </source>
</evidence>
<feature type="transmembrane region" description="Helical" evidence="7">
    <location>
        <begin position="139"/>
        <end position="159"/>
    </location>
</feature>
<organism evidence="8">
    <name type="scientific">freshwater metagenome</name>
    <dbReference type="NCBI Taxonomy" id="449393"/>
    <lineage>
        <taxon>unclassified sequences</taxon>
        <taxon>metagenomes</taxon>
        <taxon>ecological metagenomes</taxon>
    </lineage>
</organism>
<feature type="transmembrane region" description="Helical" evidence="7">
    <location>
        <begin position="294"/>
        <end position="315"/>
    </location>
</feature>
<gene>
    <name evidence="8" type="ORF">UFOPK3461_00323</name>
</gene>
<dbReference type="Pfam" id="PF07690">
    <property type="entry name" value="MFS_1"/>
    <property type="match status" value="1"/>
</dbReference>
<feature type="transmembrane region" description="Helical" evidence="7">
    <location>
        <begin position="359"/>
        <end position="377"/>
    </location>
</feature>
<dbReference type="PANTHER" id="PTHR23514:SF3">
    <property type="entry name" value="BYPASS OF STOP CODON PROTEIN 6"/>
    <property type="match status" value="1"/>
</dbReference>
<feature type="transmembrane region" description="Helical" evidence="7">
    <location>
        <begin position="102"/>
        <end position="119"/>
    </location>
</feature>
<evidence type="ECO:0000256" key="1">
    <source>
        <dbReference type="ARBA" id="ARBA00004127"/>
    </source>
</evidence>
<feature type="transmembrane region" description="Helical" evidence="7">
    <location>
        <begin position="165"/>
        <end position="181"/>
    </location>
</feature>
<keyword evidence="3" id="KW-0813">Transport</keyword>
<feature type="transmembrane region" description="Helical" evidence="7">
    <location>
        <begin position="76"/>
        <end position="96"/>
    </location>
</feature>
<accession>A0A6J7DQK5</accession>
<protein>
    <submittedName>
        <fullName evidence="8">Unannotated protein</fullName>
    </submittedName>
</protein>
<evidence type="ECO:0000256" key="5">
    <source>
        <dbReference type="ARBA" id="ARBA00022989"/>
    </source>
</evidence>
<evidence type="ECO:0000256" key="3">
    <source>
        <dbReference type="ARBA" id="ARBA00022448"/>
    </source>
</evidence>
<dbReference type="GO" id="GO:0012505">
    <property type="term" value="C:endomembrane system"/>
    <property type="evidence" value="ECO:0007669"/>
    <property type="project" value="UniProtKB-SubCell"/>
</dbReference>
<feature type="transmembrane region" description="Helical" evidence="7">
    <location>
        <begin position="238"/>
        <end position="259"/>
    </location>
</feature>
<evidence type="ECO:0000256" key="2">
    <source>
        <dbReference type="ARBA" id="ARBA00008335"/>
    </source>
</evidence>